<protein>
    <recommendedName>
        <fullName evidence="2">Reverse transcriptase zinc-binding domain-containing protein</fullName>
    </recommendedName>
</protein>
<gene>
    <name evidence="1" type="ORF">FSB_LOCUS48089</name>
</gene>
<proteinExistence type="predicted"/>
<evidence type="ECO:0000313" key="1">
    <source>
        <dbReference type="EMBL" id="SPD20207.1"/>
    </source>
</evidence>
<dbReference type="PANTHER" id="PTHR33116:SF78">
    <property type="entry name" value="OS12G0587133 PROTEIN"/>
    <property type="match status" value="1"/>
</dbReference>
<sequence length="335" mass="38929">MSVAGRIEKLQKDFLWGGMEDEHKFHLVNWKHTCTLFQNGGLGIQNMAVFNKALLGKWLWRYTSKPTSLWRQVVDSKYGSQWGDWCSNRVCEPYVVSLWKHIRAVWDGFSKYITFEVGDGSWIKFWHDTWCGDLPLRQKFPDLFHLARAAEALVADHLRLQDSNHVWDIEFTRPVQDWELEVVDYFMELLYSHVIRPGCTDSLYWTPSRSGIFESSGESVNHLLMHCSVARELWNLILILFGVQWAMPRDVVDLLTCWNGSLGKSKACKIWKMIPHCLMWCLWCERNARTFNGKEKSIPALKFHFIADSTRLLKASHLVSSTSMSEMIALCSACI</sequence>
<accession>A0A2N9I2D7</accession>
<dbReference type="AlphaFoldDB" id="A0A2N9I2D7"/>
<dbReference type="PANTHER" id="PTHR33116">
    <property type="entry name" value="REVERSE TRANSCRIPTASE ZINC-BINDING DOMAIN-CONTAINING PROTEIN-RELATED-RELATED"/>
    <property type="match status" value="1"/>
</dbReference>
<name>A0A2N9I2D7_FAGSY</name>
<evidence type="ECO:0008006" key="2">
    <source>
        <dbReference type="Google" id="ProtNLM"/>
    </source>
</evidence>
<dbReference type="EMBL" id="OIVN01004968">
    <property type="protein sequence ID" value="SPD20207.1"/>
    <property type="molecule type" value="Genomic_DNA"/>
</dbReference>
<reference evidence="1" key="1">
    <citation type="submission" date="2018-02" db="EMBL/GenBank/DDBJ databases">
        <authorList>
            <person name="Cohen D.B."/>
            <person name="Kent A.D."/>
        </authorList>
    </citation>
    <scope>NUCLEOTIDE SEQUENCE</scope>
</reference>
<organism evidence="1">
    <name type="scientific">Fagus sylvatica</name>
    <name type="common">Beechnut</name>
    <dbReference type="NCBI Taxonomy" id="28930"/>
    <lineage>
        <taxon>Eukaryota</taxon>
        <taxon>Viridiplantae</taxon>
        <taxon>Streptophyta</taxon>
        <taxon>Embryophyta</taxon>
        <taxon>Tracheophyta</taxon>
        <taxon>Spermatophyta</taxon>
        <taxon>Magnoliopsida</taxon>
        <taxon>eudicotyledons</taxon>
        <taxon>Gunneridae</taxon>
        <taxon>Pentapetalae</taxon>
        <taxon>rosids</taxon>
        <taxon>fabids</taxon>
        <taxon>Fagales</taxon>
        <taxon>Fagaceae</taxon>
        <taxon>Fagus</taxon>
    </lineage>
</organism>